<evidence type="ECO:0000259" key="13">
    <source>
        <dbReference type="Pfam" id="PF00205"/>
    </source>
</evidence>
<accession>A0A1G7HPR5</accession>
<dbReference type="PROSITE" id="PS00187">
    <property type="entry name" value="TPP_ENZYMES"/>
    <property type="match status" value="1"/>
</dbReference>
<keyword evidence="9 12" id="KW-0786">Thiamine pyrophosphate</keyword>
<keyword evidence="8 12" id="KW-0460">Magnesium</keyword>
<dbReference type="GO" id="GO:0030976">
    <property type="term" value="F:thiamine pyrophosphate binding"/>
    <property type="evidence" value="ECO:0007669"/>
    <property type="project" value="UniProtKB-UniRule"/>
</dbReference>
<dbReference type="SUPFAM" id="SSF52518">
    <property type="entry name" value="Thiamin diphosphate-binding fold (THDP-binding)"/>
    <property type="match status" value="2"/>
</dbReference>
<reference evidence="17" key="1">
    <citation type="submission" date="2016-10" db="EMBL/GenBank/DDBJ databases">
        <authorList>
            <person name="Varghese N."/>
            <person name="Submissions S."/>
        </authorList>
    </citation>
    <scope>NUCLEOTIDE SEQUENCE [LARGE SCALE GENOMIC DNA]</scope>
    <source>
        <strain evidence="17">DSM 23256</strain>
    </source>
</reference>
<dbReference type="Pfam" id="PF02776">
    <property type="entry name" value="TPP_enzyme_N"/>
    <property type="match status" value="1"/>
</dbReference>
<dbReference type="Gene3D" id="3.40.50.1220">
    <property type="entry name" value="TPP-binding domain"/>
    <property type="match status" value="1"/>
</dbReference>
<dbReference type="InterPro" id="IPR011766">
    <property type="entry name" value="TPP_enzyme_TPP-bd"/>
</dbReference>
<feature type="domain" description="Thiamine pyrophosphate enzyme central" evidence="13">
    <location>
        <begin position="192"/>
        <end position="327"/>
    </location>
</feature>
<dbReference type="OrthoDB" id="4494979at2"/>
<dbReference type="EC" id="2.2.1.6" evidence="4 12"/>
<evidence type="ECO:0000256" key="11">
    <source>
        <dbReference type="ARBA" id="ARBA00048670"/>
    </source>
</evidence>
<dbReference type="GO" id="GO:0000287">
    <property type="term" value="F:magnesium ion binding"/>
    <property type="evidence" value="ECO:0007669"/>
    <property type="project" value="UniProtKB-UniRule"/>
</dbReference>
<dbReference type="Pfam" id="PF00205">
    <property type="entry name" value="TPP_enzyme_M"/>
    <property type="match status" value="1"/>
</dbReference>
<dbReference type="GO" id="GO:0009099">
    <property type="term" value="P:L-valine biosynthetic process"/>
    <property type="evidence" value="ECO:0007669"/>
    <property type="project" value="UniProtKB-UniPathway"/>
</dbReference>
<feature type="domain" description="Thiamine pyrophosphate enzyme TPP-binding" evidence="14">
    <location>
        <begin position="386"/>
        <end position="532"/>
    </location>
</feature>
<dbReference type="SUPFAM" id="SSF52467">
    <property type="entry name" value="DHS-like NAD/FAD-binding domain"/>
    <property type="match status" value="1"/>
</dbReference>
<comment type="cofactor">
    <cofactor evidence="12">
        <name>thiamine diphosphate</name>
        <dbReference type="ChEBI" id="CHEBI:58937"/>
    </cofactor>
    <text evidence="12">Binds 1 thiamine pyrophosphate per subunit.</text>
</comment>
<evidence type="ECO:0000313" key="17">
    <source>
        <dbReference type="Proteomes" id="UP000243333"/>
    </source>
</evidence>
<dbReference type="PANTHER" id="PTHR18968:SF13">
    <property type="entry name" value="ACETOLACTATE SYNTHASE CATALYTIC SUBUNIT, MITOCHONDRIAL"/>
    <property type="match status" value="1"/>
</dbReference>
<protein>
    <recommendedName>
        <fullName evidence="4 12">Acetolactate synthase</fullName>
        <ecNumber evidence="4 12">2.2.1.6</ecNumber>
    </recommendedName>
</protein>
<keyword evidence="10 12" id="KW-0100">Branched-chain amino acid biosynthesis</keyword>
<evidence type="ECO:0000256" key="12">
    <source>
        <dbReference type="RuleBase" id="RU003591"/>
    </source>
</evidence>
<evidence type="ECO:0000256" key="1">
    <source>
        <dbReference type="ARBA" id="ARBA00004974"/>
    </source>
</evidence>
<dbReference type="GO" id="GO:0005948">
    <property type="term" value="C:acetolactate synthase complex"/>
    <property type="evidence" value="ECO:0007669"/>
    <property type="project" value="TreeGrafter"/>
</dbReference>
<comment type="catalytic activity">
    <reaction evidence="11 12">
        <text>2 pyruvate + H(+) = (2S)-2-acetolactate + CO2</text>
        <dbReference type="Rhea" id="RHEA:25249"/>
        <dbReference type="ChEBI" id="CHEBI:15361"/>
        <dbReference type="ChEBI" id="CHEBI:15378"/>
        <dbReference type="ChEBI" id="CHEBI:16526"/>
        <dbReference type="ChEBI" id="CHEBI:58476"/>
        <dbReference type="EC" id="2.2.1.6"/>
    </reaction>
</comment>
<dbReference type="InterPro" id="IPR045229">
    <property type="entry name" value="TPP_enz"/>
</dbReference>
<dbReference type="InterPro" id="IPR012000">
    <property type="entry name" value="Thiamin_PyroP_enz_cen_dom"/>
</dbReference>
<dbReference type="FunFam" id="3.40.50.970:FF:000007">
    <property type="entry name" value="Acetolactate synthase"/>
    <property type="match status" value="1"/>
</dbReference>
<feature type="domain" description="Thiamine pyrophosphate enzyme N-terminal TPP-binding" evidence="15">
    <location>
        <begin position="4"/>
        <end position="117"/>
    </location>
</feature>
<evidence type="ECO:0000256" key="7">
    <source>
        <dbReference type="ARBA" id="ARBA00022723"/>
    </source>
</evidence>
<dbReference type="NCBIfam" id="TIGR00118">
    <property type="entry name" value="acolac_lg"/>
    <property type="match status" value="1"/>
</dbReference>
<evidence type="ECO:0000256" key="5">
    <source>
        <dbReference type="ARBA" id="ARBA00022605"/>
    </source>
</evidence>
<name>A0A1G7HPR5_9FIRM</name>
<dbReference type="InterPro" id="IPR029035">
    <property type="entry name" value="DHS-like_NAD/FAD-binding_dom"/>
</dbReference>
<keyword evidence="7 12" id="KW-0479">Metal-binding</keyword>
<evidence type="ECO:0000259" key="14">
    <source>
        <dbReference type="Pfam" id="PF02775"/>
    </source>
</evidence>
<dbReference type="GO" id="GO:0050660">
    <property type="term" value="F:flavin adenine dinucleotide binding"/>
    <property type="evidence" value="ECO:0007669"/>
    <property type="project" value="InterPro"/>
</dbReference>
<dbReference type="InterPro" id="IPR012846">
    <property type="entry name" value="Acetolactate_synth_lsu"/>
</dbReference>
<keyword evidence="17" id="KW-1185">Reference proteome</keyword>
<evidence type="ECO:0000259" key="15">
    <source>
        <dbReference type="Pfam" id="PF02776"/>
    </source>
</evidence>
<comment type="cofactor">
    <cofactor evidence="12">
        <name>Mg(2+)</name>
        <dbReference type="ChEBI" id="CHEBI:18420"/>
    </cofactor>
    <text evidence="12">Binds 1 Mg(2+) ion per subunit.</text>
</comment>
<sequence>MKLTGSRIIVESLLRQGVDTVFGYPGGAIMPLYDALYDAPIRHILTVHEQGAAHAADGYARSSGRVGVCIATSGPGATNLVTGLATAYMDSSPVVAITGQVATNLIGRDAFQEIDVIGITMPITKHNFLVKNVNQLAATIDKAFAIATSGRPGPVLIDVPRDVLLAETDYCPDRPLGIEPHKEQDSVPDHVVSAAAKALATAERPVLVIGGGVKTGAAEREVMALAEQTGIPVVSTLMGLGAFPADHRQFLGLTGMHGHKAANLTVHYADVVLAVGTRFNDRVTGDPANYSSGKTIIHLDVDAAEPGKNMETEIALIGNVRASLKQILAALARAARADLAPWWEKIAQWRHAVTSRKMCPGQIDPAWLMRHMAKAAAGQQVVWVTDVGQHQMWAAQHLKIDSSRSWITSGGLGTMGFGLPAALGAQVACPGSRVILIAGDGGFKMTGMELYTAVNEKLPLICVILNNQALGMVRQWQKLFFQERYAATNLVPFDFVGFVRSFGIEAYKASTPDEFAAAFQEALGGAGPTVIIADINPDCLVLPMVRPGQAIHCFVE</sequence>
<evidence type="ECO:0000256" key="3">
    <source>
        <dbReference type="ARBA" id="ARBA00007812"/>
    </source>
</evidence>
<evidence type="ECO:0000256" key="6">
    <source>
        <dbReference type="ARBA" id="ARBA00022679"/>
    </source>
</evidence>
<dbReference type="InterPro" id="IPR039368">
    <property type="entry name" value="AHAS_TPP"/>
</dbReference>
<dbReference type="UniPathway" id="UPA00047">
    <property type="reaction ID" value="UER00055"/>
</dbReference>
<dbReference type="STRING" id="1123285.SAMN05660235_00193"/>
<dbReference type="EMBL" id="FNBU01000001">
    <property type="protein sequence ID" value="SDF02425.1"/>
    <property type="molecule type" value="Genomic_DNA"/>
</dbReference>
<dbReference type="InterPro" id="IPR000399">
    <property type="entry name" value="TPP-bd_CS"/>
</dbReference>
<gene>
    <name evidence="16" type="ORF">SAMN05660235_00193</name>
</gene>
<dbReference type="Gene3D" id="3.40.50.970">
    <property type="match status" value="2"/>
</dbReference>
<evidence type="ECO:0000256" key="10">
    <source>
        <dbReference type="ARBA" id="ARBA00023304"/>
    </source>
</evidence>
<proteinExistence type="inferred from homology"/>
<dbReference type="RefSeq" id="WP_093687227.1">
    <property type="nucleotide sequence ID" value="NZ_FNBU01000001.1"/>
</dbReference>
<comment type="pathway">
    <text evidence="1 12">Amino-acid biosynthesis; L-isoleucine biosynthesis; L-isoleucine from 2-oxobutanoate: step 1/4.</text>
</comment>
<evidence type="ECO:0000256" key="8">
    <source>
        <dbReference type="ARBA" id="ARBA00022842"/>
    </source>
</evidence>
<evidence type="ECO:0000256" key="4">
    <source>
        <dbReference type="ARBA" id="ARBA00013145"/>
    </source>
</evidence>
<evidence type="ECO:0000256" key="9">
    <source>
        <dbReference type="ARBA" id="ARBA00023052"/>
    </source>
</evidence>
<keyword evidence="6 12" id="KW-0808">Transferase</keyword>
<dbReference type="CDD" id="cd07035">
    <property type="entry name" value="TPP_PYR_POX_like"/>
    <property type="match status" value="1"/>
</dbReference>
<dbReference type="AlphaFoldDB" id="A0A1G7HPR5"/>
<dbReference type="Pfam" id="PF02775">
    <property type="entry name" value="TPP_enzyme_C"/>
    <property type="match status" value="1"/>
</dbReference>
<dbReference type="InterPro" id="IPR012001">
    <property type="entry name" value="Thiamin_PyroP_enz_TPP-bd_dom"/>
</dbReference>
<dbReference type="InterPro" id="IPR029061">
    <property type="entry name" value="THDP-binding"/>
</dbReference>
<dbReference type="UniPathway" id="UPA00049">
    <property type="reaction ID" value="UER00059"/>
</dbReference>
<dbReference type="FunFam" id="3.40.50.1220:FF:000008">
    <property type="entry name" value="Acetolactate synthase"/>
    <property type="match status" value="1"/>
</dbReference>
<dbReference type="CDD" id="cd02015">
    <property type="entry name" value="TPP_AHAS"/>
    <property type="match status" value="1"/>
</dbReference>
<comment type="similarity">
    <text evidence="3 12">Belongs to the TPP enzyme family.</text>
</comment>
<evidence type="ECO:0000313" key="16">
    <source>
        <dbReference type="EMBL" id="SDF02425.1"/>
    </source>
</evidence>
<evidence type="ECO:0000256" key="2">
    <source>
        <dbReference type="ARBA" id="ARBA00005025"/>
    </source>
</evidence>
<comment type="pathway">
    <text evidence="2 12">Amino-acid biosynthesis; L-valine biosynthesis; L-valine from pyruvate: step 1/4.</text>
</comment>
<keyword evidence="5 12" id="KW-0028">Amino-acid biosynthesis</keyword>
<dbReference type="GO" id="GO:0009097">
    <property type="term" value="P:isoleucine biosynthetic process"/>
    <property type="evidence" value="ECO:0007669"/>
    <property type="project" value="UniProtKB-UniPathway"/>
</dbReference>
<organism evidence="16 17">
    <name type="scientific">Sporolituus thermophilus DSM 23256</name>
    <dbReference type="NCBI Taxonomy" id="1123285"/>
    <lineage>
        <taxon>Bacteria</taxon>
        <taxon>Bacillati</taxon>
        <taxon>Bacillota</taxon>
        <taxon>Negativicutes</taxon>
        <taxon>Selenomonadales</taxon>
        <taxon>Sporomusaceae</taxon>
        <taxon>Sporolituus</taxon>
    </lineage>
</organism>
<dbReference type="GO" id="GO:0003984">
    <property type="term" value="F:acetolactate synthase activity"/>
    <property type="evidence" value="ECO:0007669"/>
    <property type="project" value="UniProtKB-EC"/>
</dbReference>
<dbReference type="PANTHER" id="PTHR18968">
    <property type="entry name" value="THIAMINE PYROPHOSPHATE ENZYMES"/>
    <property type="match status" value="1"/>
</dbReference>
<dbReference type="Proteomes" id="UP000243333">
    <property type="component" value="Unassembled WGS sequence"/>
</dbReference>